<dbReference type="Gene3D" id="3.40.50.1110">
    <property type="entry name" value="SGNH hydrolase"/>
    <property type="match status" value="1"/>
</dbReference>
<dbReference type="InterPro" id="IPR036514">
    <property type="entry name" value="SGNH_hydro_sf"/>
</dbReference>
<evidence type="ECO:0000313" key="3">
    <source>
        <dbReference type="Proteomes" id="UP000015106"/>
    </source>
</evidence>
<dbReference type="PANTHER" id="PTHR45648">
    <property type="entry name" value="GDSL LIPASE/ACYLHYDROLASE FAMILY PROTEIN (AFU_ORTHOLOGUE AFUA_4G14700)"/>
    <property type="match status" value="1"/>
</dbReference>
<dbReference type="InterPro" id="IPR051058">
    <property type="entry name" value="GDSL_Est/Lipase"/>
</dbReference>
<name>A0A8R7VFL1_TRIUA</name>
<protein>
    <submittedName>
        <fullName evidence="2">Uncharacterized protein</fullName>
    </submittedName>
</protein>
<keyword evidence="1" id="KW-0378">Hydrolase</keyword>
<keyword evidence="3" id="KW-1185">Reference proteome</keyword>
<reference evidence="3" key="1">
    <citation type="journal article" date="2013" name="Nature">
        <title>Draft genome of the wheat A-genome progenitor Triticum urartu.</title>
        <authorList>
            <person name="Ling H.Q."/>
            <person name="Zhao S."/>
            <person name="Liu D."/>
            <person name="Wang J."/>
            <person name="Sun H."/>
            <person name="Zhang C."/>
            <person name="Fan H."/>
            <person name="Li D."/>
            <person name="Dong L."/>
            <person name="Tao Y."/>
            <person name="Gao C."/>
            <person name="Wu H."/>
            <person name="Li Y."/>
            <person name="Cui Y."/>
            <person name="Guo X."/>
            <person name="Zheng S."/>
            <person name="Wang B."/>
            <person name="Yu K."/>
            <person name="Liang Q."/>
            <person name="Yang W."/>
            <person name="Lou X."/>
            <person name="Chen J."/>
            <person name="Feng M."/>
            <person name="Jian J."/>
            <person name="Zhang X."/>
            <person name="Luo G."/>
            <person name="Jiang Y."/>
            <person name="Liu J."/>
            <person name="Wang Z."/>
            <person name="Sha Y."/>
            <person name="Zhang B."/>
            <person name="Wu H."/>
            <person name="Tang D."/>
            <person name="Shen Q."/>
            <person name="Xue P."/>
            <person name="Zou S."/>
            <person name="Wang X."/>
            <person name="Liu X."/>
            <person name="Wang F."/>
            <person name="Yang Y."/>
            <person name="An X."/>
            <person name="Dong Z."/>
            <person name="Zhang K."/>
            <person name="Zhang X."/>
            <person name="Luo M.C."/>
            <person name="Dvorak J."/>
            <person name="Tong Y."/>
            <person name="Wang J."/>
            <person name="Yang H."/>
            <person name="Li Z."/>
            <person name="Wang D."/>
            <person name="Zhang A."/>
            <person name="Wang J."/>
        </authorList>
    </citation>
    <scope>NUCLEOTIDE SEQUENCE</scope>
    <source>
        <strain evidence="3">cv. G1812</strain>
    </source>
</reference>
<dbReference type="AlphaFoldDB" id="A0A8R7VFL1"/>
<evidence type="ECO:0000256" key="1">
    <source>
        <dbReference type="ARBA" id="ARBA00022801"/>
    </source>
</evidence>
<dbReference type="GO" id="GO:0016787">
    <property type="term" value="F:hydrolase activity"/>
    <property type="evidence" value="ECO:0007669"/>
    <property type="project" value="UniProtKB-KW"/>
</dbReference>
<proteinExistence type="predicted"/>
<reference evidence="2" key="2">
    <citation type="submission" date="2022-06" db="UniProtKB">
        <authorList>
            <consortium name="EnsemblPlants"/>
        </authorList>
    </citation>
    <scope>IDENTIFICATION</scope>
</reference>
<dbReference type="Proteomes" id="UP000015106">
    <property type="component" value="Unassembled WGS sequence"/>
</dbReference>
<dbReference type="Gramene" id="TuG1812S0001446600.01.T01">
    <property type="protein sequence ID" value="TuG1812S0001446600.01.T01"/>
    <property type="gene ID" value="TuG1812S0001446600.01"/>
</dbReference>
<dbReference type="EnsemblPlants" id="TuG1812S0001446600.01.T01">
    <property type="protein sequence ID" value="TuG1812S0001446600.01.T01"/>
    <property type="gene ID" value="TuG1812S0001446600.01"/>
</dbReference>
<dbReference type="PANTHER" id="PTHR45648:SF33">
    <property type="entry name" value="GDSL ESTERASE_LIPASE"/>
    <property type="match status" value="1"/>
</dbReference>
<evidence type="ECO:0000313" key="2">
    <source>
        <dbReference type="EnsemblPlants" id="TuG1812S0001446600.01.T01"/>
    </source>
</evidence>
<accession>A0A8R7VFL1</accession>
<organism evidence="2 3">
    <name type="scientific">Triticum urartu</name>
    <name type="common">Red wild einkorn</name>
    <name type="synonym">Crithodium urartu</name>
    <dbReference type="NCBI Taxonomy" id="4572"/>
    <lineage>
        <taxon>Eukaryota</taxon>
        <taxon>Viridiplantae</taxon>
        <taxon>Streptophyta</taxon>
        <taxon>Embryophyta</taxon>
        <taxon>Tracheophyta</taxon>
        <taxon>Spermatophyta</taxon>
        <taxon>Magnoliopsida</taxon>
        <taxon>Liliopsida</taxon>
        <taxon>Poales</taxon>
        <taxon>Poaceae</taxon>
        <taxon>BOP clade</taxon>
        <taxon>Pooideae</taxon>
        <taxon>Triticodae</taxon>
        <taxon>Triticeae</taxon>
        <taxon>Triticinae</taxon>
        <taxon>Triticum</taxon>
    </lineage>
</organism>
<sequence length="119" mass="12699">MATRQHQATGFSQEHCNNNYLPGKNVPRANMPYHGIDMPGSGKPTGRFSNGYNTANFVVTSMGFESSPPPYLLLESSSRLLVLTALAAGVNYASSGAGILDSTVSLFCVSYPIHNTKSI</sequence>